<dbReference type="InterPro" id="IPR022596">
    <property type="entry name" value="GPR1/2/3_C"/>
</dbReference>
<dbReference type="PANTHER" id="PTHR23112:SF37">
    <property type="entry name" value="G PROTEIN-COUPLED RECEPTOR GPR1"/>
    <property type="match status" value="1"/>
</dbReference>
<evidence type="ECO:0000256" key="2">
    <source>
        <dbReference type="ARBA" id="ARBA00022692"/>
    </source>
</evidence>
<dbReference type="GO" id="GO:0004930">
    <property type="term" value="F:G protein-coupled receptor activity"/>
    <property type="evidence" value="ECO:0007669"/>
    <property type="project" value="TreeGrafter"/>
</dbReference>
<comment type="subcellular location">
    <subcellularLocation>
        <location evidence="1">Membrane</location>
        <topology evidence="1">Multi-pass membrane protein</topology>
    </subcellularLocation>
</comment>
<evidence type="ECO:0000256" key="3">
    <source>
        <dbReference type="ARBA" id="ARBA00022989"/>
    </source>
</evidence>
<feature type="transmembrane region" description="Helical" evidence="6">
    <location>
        <begin position="230"/>
        <end position="251"/>
    </location>
</feature>
<keyword evidence="4 6" id="KW-0472">Membrane</keyword>
<sequence>MVYITPLDADSRTLENLPPHIHPWLRAVVALGFLSFFASTFLLFILGFRLIQWQMKSKRTNQFVILIFNLLWADIQQSLAFLLNVEWLRLDTVDIDNPICFAQGWLVSTGDLASGVWCFLIGLHTFASVILDFRLKPRCFFQVIIAMWVFIYGVSAIGVGMYQKELYVRSGVWCWIHHDLQDLRLWTHYVWIFIFEFGTVIIYAIIYTVLIQRIRSGHYSEFEERRVKAIANLMVAYPVVYVVCTLPLASARMAAMSGSPPSLARLCLSGAMITSNGWLDVLLYTLTRRIMIFSDEPPADNNGIDTFSAFWAESPKRFGAACTVVANPSDRHHHKRTRTWTGRGVVALPSSNNSTDDLYGPGDKDIKLVTTTQITSEPAQPEDYEAMEAEARKHRPRTPVGRWSEDSANMKDLELAHIPD</sequence>
<dbReference type="RefSeq" id="XP_033390290.1">
    <property type="nucleotide sequence ID" value="XM_033526759.1"/>
</dbReference>
<keyword evidence="9" id="KW-1185">Reference proteome</keyword>
<evidence type="ECO:0000313" key="8">
    <source>
        <dbReference type="EMBL" id="KAF2021951.1"/>
    </source>
</evidence>
<evidence type="ECO:0000259" key="7">
    <source>
        <dbReference type="Pfam" id="PF11970"/>
    </source>
</evidence>
<dbReference type="Pfam" id="PF11970">
    <property type="entry name" value="GPR_Gpa2_C"/>
    <property type="match status" value="1"/>
</dbReference>
<feature type="transmembrane region" description="Helical" evidence="6">
    <location>
        <begin position="114"/>
        <end position="133"/>
    </location>
</feature>
<dbReference type="AlphaFoldDB" id="A0A6A5YB76"/>
<keyword evidence="3 6" id="KW-1133">Transmembrane helix</keyword>
<evidence type="ECO:0000256" key="6">
    <source>
        <dbReference type="SAM" id="Phobius"/>
    </source>
</evidence>
<dbReference type="SUPFAM" id="SSF81321">
    <property type="entry name" value="Family A G protein-coupled receptor-like"/>
    <property type="match status" value="1"/>
</dbReference>
<feature type="transmembrane region" description="Helical" evidence="6">
    <location>
        <begin position="189"/>
        <end position="210"/>
    </location>
</feature>
<proteinExistence type="predicted"/>
<dbReference type="GeneID" id="54284156"/>
<dbReference type="Proteomes" id="UP000799778">
    <property type="component" value="Unassembled WGS sequence"/>
</dbReference>
<accession>A0A6A5YB76</accession>
<dbReference type="EMBL" id="ML978066">
    <property type="protein sequence ID" value="KAF2021951.1"/>
    <property type="molecule type" value="Genomic_DNA"/>
</dbReference>
<dbReference type="PANTHER" id="PTHR23112">
    <property type="entry name" value="G PROTEIN-COUPLED RECEPTOR 157-RELATED"/>
    <property type="match status" value="1"/>
</dbReference>
<dbReference type="GO" id="GO:0005886">
    <property type="term" value="C:plasma membrane"/>
    <property type="evidence" value="ECO:0007669"/>
    <property type="project" value="TreeGrafter"/>
</dbReference>
<reference evidence="8" key="1">
    <citation type="journal article" date="2020" name="Stud. Mycol.">
        <title>101 Dothideomycetes genomes: a test case for predicting lifestyles and emergence of pathogens.</title>
        <authorList>
            <person name="Haridas S."/>
            <person name="Albert R."/>
            <person name="Binder M."/>
            <person name="Bloem J."/>
            <person name="Labutti K."/>
            <person name="Salamov A."/>
            <person name="Andreopoulos B."/>
            <person name="Baker S."/>
            <person name="Barry K."/>
            <person name="Bills G."/>
            <person name="Bluhm B."/>
            <person name="Cannon C."/>
            <person name="Castanera R."/>
            <person name="Culley D."/>
            <person name="Daum C."/>
            <person name="Ezra D."/>
            <person name="Gonzalez J."/>
            <person name="Henrissat B."/>
            <person name="Kuo A."/>
            <person name="Liang C."/>
            <person name="Lipzen A."/>
            <person name="Lutzoni F."/>
            <person name="Magnuson J."/>
            <person name="Mondo S."/>
            <person name="Nolan M."/>
            <person name="Ohm R."/>
            <person name="Pangilinan J."/>
            <person name="Park H.-J."/>
            <person name="Ramirez L."/>
            <person name="Alfaro M."/>
            <person name="Sun H."/>
            <person name="Tritt A."/>
            <person name="Yoshinaga Y."/>
            <person name="Zwiers L.-H."/>
            <person name="Turgeon B."/>
            <person name="Goodwin S."/>
            <person name="Spatafora J."/>
            <person name="Crous P."/>
            <person name="Grigoriev I."/>
        </authorList>
    </citation>
    <scope>NUCLEOTIDE SEQUENCE</scope>
    <source>
        <strain evidence="8">CBS 175.79</strain>
    </source>
</reference>
<feature type="region of interest" description="Disordered" evidence="5">
    <location>
        <begin position="388"/>
        <end position="420"/>
    </location>
</feature>
<evidence type="ECO:0000313" key="9">
    <source>
        <dbReference type="Proteomes" id="UP000799778"/>
    </source>
</evidence>
<name>A0A6A5YB76_9PLEO</name>
<dbReference type="GO" id="GO:0007189">
    <property type="term" value="P:adenylate cyclase-activating G protein-coupled receptor signaling pathway"/>
    <property type="evidence" value="ECO:0007669"/>
    <property type="project" value="TreeGrafter"/>
</dbReference>
<dbReference type="Gene3D" id="1.20.1070.10">
    <property type="entry name" value="Rhodopsin 7-helix transmembrane proteins"/>
    <property type="match status" value="1"/>
</dbReference>
<evidence type="ECO:0000256" key="5">
    <source>
        <dbReference type="SAM" id="MobiDB-lite"/>
    </source>
</evidence>
<feature type="transmembrane region" description="Helical" evidence="6">
    <location>
        <begin position="140"/>
        <end position="162"/>
    </location>
</feature>
<gene>
    <name evidence="8" type="ORF">BU24DRAFT_417595</name>
</gene>
<feature type="transmembrane region" description="Helical" evidence="6">
    <location>
        <begin position="24"/>
        <end position="51"/>
    </location>
</feature>
<keyword evidence="2 6" id="KW-0812">Transmembrane</keyword>
<protein>
    <recommendedName>
        <fullName evidence="7">G protein-coupled receptor GPR1/2/3 C-terminal domain-containing protein</fullName>
    </recommendedName>
</protein>
<evidence type="ECO:0000256" key="4">
    <source>
        <dbReference type="ARBA" id="ARBA00023136"/>
    </source>
</evidence>
<dbReference type="OrthoDB" id="100006at2759"/>
<feature type="domain" description="G protein-coupled receptor GPR1/2/3 C-terminal" evidence="7">
    <location>
        <begin position="231"/>
        <end position="289"/>
    </location>
</feature>
<feature type="compositionally biased region" description="Basic and acidic residues" evidence="5">
    <location>
        <begin position="403"/>
        <end position="420"/>
    </location>
</feature>
<evidence type="ECO:0000256" key="1">
    <source>
        <dbReference type="ARBA" id="ARBA00004141"/>
    </source>
</evidence>
<organism evidence="8 9">
    <name type="scientific">Aaosphaeria arxii CBS 175.79</name>
    <dbReference type="NCBI Taxonomy" id="1450172"/>
    <lineage>
        <taxon>Eukaryota</taxon>
        <taxon>Fungi</taxon>
        <taxon>Dikarya</taxon>
        <taxon>Ascomycota</taxon>
        <taxon>Pezizomycotina</taxon>
        <taxon>Dothideomycetes</taxon>
        <taxon>Pleosporomycetidae</taxon>
        <taxon>Pleosporales</taxon>
        <taxon>Pleosporales incertae sedis</taxon>
        <taxon>Aaosphaeria</taxon>
    </lineage>
</organism>
<feature type="transmembrane region" description="Helical" evidence="6">
    <location>
        <begin position="63"/>
        <end position="83"/>
    </location>
</feature>